<feature type="transmembrane region" description="Helical" evidence="6">
    <location>
        <begin position="208"/>
        <end position="228"/>
    </location>
</feature>
<keyword evidence="4 6" id="KW-1133">Transmembrane helix</keyword>
<dbReference type="SUPFAM" id="SSF103481">
    <property type="entry name" value="Multidrug resistance efflux transporter EmrE"/>
    <property type="match status" value="2"/>
</dbReference>
<dbReference type="AlphaFoldDB" id="A0A547Q7C2"/>
<gene>
    <name evidence="8" type="ORF">FEV53_06015</name>
</gene>
<dbReference type="PANTHER" id="PTHR22911">
    <property type="entry name" value="ACYL-MALONYL CONDENSING ENZYME-RELATED"/>
    <property type="match status" value="1"/>
</dbReference>
<dbReference type="RefSeq" id="WP_142833910.1">
    <property type="nucleotide sequence ID" value="NZ_VFSV01000007.1"/>
</dbReference>
<dbReference type="OrthoDB" id="7165334at2"/>
<evidence type="ECO:0000256" key="4">
    <source>
        <dbReference type="ARBA" id="ARBA00022989"/>
    </source>
</evidence>
<feature type="transmembrane region" description="Helical" evidence="6">
    <location>
        <begin position="74"/>
        <end position="93"/>
    </location>
</feature>
<feature type="domain" description="EamA" evidence="7">
    <location>
        <begin position="150"/>
        <end position="274"/>
    </location>
</feature>
<keyword evidence="5 6" id="KW-0472">Membrane</keyword>
<feature type="transmembrane region" description="Helical" evidence="6">
    <location>
        <begin position="177"/>
        <end position="196"/>
    </location>
</feature>
<comment type="similarity">
    <text evidence="2">Belongs to the drug/metabolite transporter (DMT) superfamily. 10 TMS drug/metabolite exporter (DME) (TC 2.A.7.3) family.</text>
</comment>
<protein>
    <submittedName>
        <fullName evidence="8">DMT family transporter</fullName>
    </submittedName>
</protein>
<evidence type="ECO:0000256" key="6">
    <source>
        <dbReference type="SAM" id="Phobius"/>
    </source>
</evidence>
<feature type="domain" description="EamA" evidence="7">
    <location>
        <begin position="6"/>
        <end position="138"/>
    </location>
</feature>
<dbReference type="Pfam" id="PF00892">
    <property type="entry name" value="EamA"/>
    <property type="match status" value="2"/>
</dbReference>
<dbReference type="InterPro" id="IPR037185">
    <property type="entry name" value="EmrE-like"/>
</dbReference>
<feature type="transmembrane region" description="Helical" evidence="6">
    <location>
        <begin position="36"/>
        <end position="53"/>
    </location>
</feature>
<dbReference type="PANTHER" id="PTHR22911:SF6">
    <property type="entry name" value="SOLUTE CARRIER FAMILY 35 MEMBER G1"/>
    <property type="match status" value="1"/>
</dbReference>
<feature type="transmembrane region" description="Helical" evidence="6">
    <location>
        <begin position="262"/>
        <end position="280"/>
    </location>
</feature>
<sequence length="296" mass="30980">MTPNLRGASLMVLAMTLFALEDACFKAVTKTTPPGIGTMIFGLGGLIVFALWTRAAGERVWTPAYLSPVMLVRSGFEIMGRLFFALALAFAPLATTSAILQAATLVVTLGAALFLGERVGLRRWIAMAVGFAGVVLILRPGAEAFEPTLIFAVLGMIGFSGRDLATRASPPSLSLRQLGVPGFAVVLVAGLIIATVQGDWRLPDATAALLLCGTILAGVCAYTALSGAMRSGDVSVVAPFRYSRLLVALVLAVLLFDERPDTLALIGATLIVTSGLYTLLRSRAGARRGSGVSRRP</sequence>
<dbReference type="InterPro" id="IPR000620">
    <property type="entry name" value="EamA_dom"/>
</dbReference>
<evidence type="ECO:0000313" key="8">
    <source>
        <dbReference type="EMBL" id="TRD22274.1"/>
    </source>
</evidence>
<comment type="subcellular location">
    <subcellularLocation>
        <location evidence="1">Membrane</location>
        <topology evidence="1">Multi-pass membrane protein</topology>
    </subcellularLocation>
</comment>
<evidence type="ECO:0000256" key="2">
    <source>
        <dbReference type="ARBA" id="ARBA00009853"/>
    </source>
</evidence>
<dbReference type="GO" id="GO:0016020">
    <property type="term" value="C:membrane"/>
    <property type="evidence" value="ECO:0007669"/>
    <property type="project" value="UniProtKB-SubCell"/>
</dbReference>
<organism evidence="8 9">
    <name type="scientific">Palleronia caenipelagi</name>
    <dbReference type="NCBI Taxonomy" id="2489174"/>
    <lineage>
        <taxon>Bacteria</taxon>
        <taxon>Pseudomonadati</taxon>
        <taxon>Pseudomonadota</taxon>
        <taxon>Alphaproteobacteria</taxon>
        <taxon>Rhodobacterales</taxon>
        <taxon>Roseobacteraceae</taxon>
        <taxon>Palleronia</taxon>
    </lineage>
</organism>
<name>A0A547Q7C2_9RHOB</name>
<proteinExistence type="inferred from homology"/>
<evidence type="ECO:0000256" key="1">
    <source>
        <dbReference type="ARBA" id="ARBA00004141"/>
    </source>
</evidence>
<dbReference type="Proteomes" id="UP000318590">
    <property type="component" value="Unassembled WGS sequence"/>
</dbReference>
<feature type="transmembrane region" description="Helical" evidence="6">
    <location>
        <begin position="240"/>
        <end position="256"/>
    </location>
</feature>
<feature type="transmembrane region" description="Helical" evidence="6">
    <location>
        <begin position="124"/>
        <end position="142"/>
    </location>
</feature>
<keyword evidence="9" id="KW-1185">Reference proteome</keyword>
<evidence type="ECO:0000256" key="3">
    <source>
        <dbReference type="ARBA" id="ARBA00022692"/>
    </source>
</evidence>
<keyword evidence="3 6" id="KW-0812">Transmembrane</keyword>
<evidence type="ECO:0000313" key="9">
    <source>
        <dbReference type="Proteomes" id="UP000318590"/>
    </source>
</evidence>
<evidence type="ECO:0000256" key="5">
    <source>
        <dbReference type="ARBA" id="ARBA00023136"/>
    </source>
</evidence>
<reference evidence="8 9" key="1">
    <citation type="submission" date="2019-06" db="EMBL/GenBank/DDBJ databases">
        <title>Paenimaribius caenipelagi gen. nov., sp. nov., isolated from a tidal flat.</title>
        <authorList>
            <person name="Yoon J.-H."/>
        </authorList>
    </citation>
    <scope>NUCLEOTIDE SEQUENCE [LARGE SCALE GENOMIC DNA]</scope>
    <source>
        <strain evidence="8 9">JBTF-M29</strain>
    </source>
</reference>
<accession>A0A547Q7C2</accession>
<dbReference type="EMBL" id="VFSV01000007">
    <property type="protein sequence ID" value="TRD22274.1"/>
    <property type="molecule type" value="Genomic_DNA"/>
</dbReference>
<dbReference type="Gene3D" id="1.10.3730.20">
    <property type="match status" value="1"/>
</dbReference>
<evidence type="ECO:0000259" key="7">
    <source>
        <dbReference type="Pfam" id="PF00892"/>
    </source>
</evidence>
<comment type="caution">
    <text evidence="8">The sequence shown here is derived from an EMBL/GenBank/DDBJ whole genome shotgun (WGS) entry which is preliminary data.</text>
</comment>